<dbReference type="Proteomes" id="UP000447434">
    <property type="component" value="Chromosome 20"/>
</dbReference>
<reference evidence="2" key="1">
    <citation type="journal article" date="2020" name="Nat. Commun.">
        <title>Genome sequence of the cluster root forming white lupin.</title>
        <authorList>
            <person name="Hufnagel B."/>
            <person name="Marques A."/>
            <person name="Soriano A."/>
            <person name="Marques L."/>
            <person name="Divol F."/>
            <person name="Doumas P."/>
            <person name="Sallet E."/>
            <person name="Mancinotti D."/>
            <person name="Carrere S."/>
            <person name="Marande W."/>
            <person name="Arribat S."/>
            <person name="Keller J."/>
            <person name="Huneau C."/>
            <person name="Blein T."/>
            <person name="Aime D."/>
            <person name="Laguerre M."/>
            <person name="Taylor J."/>
            <person name="Schubert V."/>
            <person name="Nelson M."/>
            <person name="Geu-Flores F."/>
            <person name="Crespi M."/>
            <person name="Gallardo-Guerrero K."/>
            <person name="Delaux P.-M."/>
            <person name="Salse J."/>
            <person name="Berges H."/>
            <person name="Guyot R."/>
            <person name="Gouzy J."/>
            <person name="Peret B."/>
        </authorList>
    </citation>
    <scope>NUCLEOTIDE SEQUENCE [LARGE SCALE GENOMIC DNA]</scope>
    <source>
        <strain evidence="2">cv. Amiga</strain>
    </source>
</reference>
<keyword evidence="2" id="KW-1185">Reference proteome</keyword>
<name>A0A6A4NW55_LUPAL</name>
<comment type="caution">
    <text evidence="1">The sequence shown here is derived from an EMBL/GenBank/DDBJ whole genome shotgun (WGS) entry which is preliminary data.</text>
</comment>
<sequence length="60" mass="6636">MSIQSSLTSSCVRVPNPYASISITSSYLQSVHNFRDPAARATRRFSRALERGGACRSCRK</sequence>
<evidence type="ECO:0000313" key="1">
    <source>
        <dbReference type="EMBL" id="KAE9590898.1"/>
    </source>
</evidence>
<organism evidence="1 2">
    <name type="scientific">Lupinus albus</name>
    <name type="common">White lupine</name>
    <name type="synonym">Lupinus termis</name>
    <dbReference type="NCBI Taxonomy" id="3870"/>
    <lineage>
        <taxon>Eukaryota</taxon>
        <taxon>Viridiplantae</taxon>
        <taxon>Streptophyta</taxon>
        <taxon>Embryophyta</taxon>
        <taxon>Tracheophyta</taxon>
        <taxon>Spermatophyta</taxon>
        <taxon>Magnoliopsida</taxon>
        <taxon>eudicotyledons</taxon>
        <taxon>Gunneridae</taxon>
        <taxon>Pentapetalae</taxon>
        <taxon>rosids</taxon>
        <taxon>fabids</taxon>
        <taxon>Fabales</taxon>
        <taxon>Fabaceae</taxon>
        <taxon>Papilionoideae</taxon>
        <taxon>50 kb inversion clade</taxon>
        <taxon>genistoids sensu lato</taxon>
        <taxon>core genistoids</taxon>
        <taxon>Genisteae</taxon>
        <taxon>Lupinus</taxon>
    </lineage>
</organism>
<gene>
    <name evidence="1" type="ORF">Lalb_Chr20g0112461</name>
</gene>
<dbReference type="AlphaFoldDB" id="A0A6A4NW55"/>
<protein>
    <submittedName>
        <fullName evidence="1">Uncharacterized protein</fullName>
    </submittedName>
</protein>
<accession>A0A6A4NW55</accession>
<proteinExistence type="predicted"/>
<dbReference type="EMBL" id="WOCE01000020">
    <property type="protein sequence ID" value="KAE9590898.1"/>
    <property type="molecule type" value="Genomic_DNA"/>
</dbReference>
<evidence type="ECO:0000313" key="2">
    <source>
        <dbReference type="Proteomes" id="UP000447434"/>
    </source>
</evidence>